<dbReference type="InterPro" id="IPR036259">
    <property type="entry name" value="MFS_trans_sf"/>
</dbReference>
<sequence>MLPREVILGPARALFKKKSSNDVRDVEMQEYTDADYKSSGYLSNISPGDTLSNRNNDEIKGYDEELSQVRSRFEEESSEDEEENEFPDGGLQAWLAVLGAFVGLVPVFGMLNSVGAIESYISKHQLKDVPSSTVSWIFSLYLAFSFLSCIFSGGYFDRNGSTTPMIAGTLVYVGGLFALANCHETYQFILAFSL</sequence>
<evidence type="ECO:0000256" key="2">
    <source>
        <dbReference type="SAM" id="Phobius"/>
    </source>
</evidence>
<evidence type="ECO:0000313" key="4">
    <source>
        <dbReference type="Proteomes" id="UP000187013"/>
    </source>
</evidence>
<proteinExistence type="predicted"/>
<dbReference type="Gene3D" id="1.20.1250.20">
    <property type="entry name" value="MFS general substrate transporter like domains"/>
    <property type="match status" value="1"/>
</dbReference>
<protein>
    <recommendedName>
        <fullName evidence="5">Major facilitator superfamily (MFS) profile domain-containing protein</fullName>
    </recommendedName>
</protein>
<feature type="transmembrane region" description="Helical" evidence="2">
    <location>
        <begin position="162"/>
        <end position="180"/>
    </location>
</feature>
<dbReference type="OrthoDB" id="6509908at2759"/>
<feature type="transmembrane region" description="Helical" evidence="2">
    <location>
        <begin position="93"/>
        <end position="114"/>
    </location>
</feature>
<keyword evidence="2" id="KW-0472">Membrane</keyword>
<feature type="transmembrane region" description="Helical" evidence="2">
    <location>
        <begin position="134"/>
        <end position="156"/>
    </location>
</feature>
<keyword evidence="2" id="KW-0812">Transmembrane</keyword>
<organism evidence="3 4">
    <name type="scientific">Zygosaccharomyces rouxii</name>
    <dbReference type="NCBI Taxonomy" id="4956"/>
    <lineage>
        <taxon>Eukaryota</taxon>
        <taxon>Fungi</taxon>
        <taxon>Dikarya</taxon>
        <taxon>Ascomycota</taxon>
        <taxon>Saccharomycotina</taxon>
        <taxon>Saccharomycetes</taxon>
        <taxon>Saccharomycetales</taxon>
        <taxon>Saccharomycetaceae</taxon>
        <taxon>Zygosaccharomyces</taxon>
    </lineage>
</organism>
<dbReference type="AlphaFoldDB" id="A0A1Q3AB41"/>
<evidence type="ECO:0008006" key="5">
    <source>
        <dbReference type="Google" id="ProtNLM"/>
    </source>
</evidence>
<accession>A0A1Q3AB41</accession>
<dbReference type="Proteomes" id="UP000187013">
    <property type="component" value="Unassembled WGS sequence"/>
</dbReference>
<reference evidence="3 4" key="1">
    <citation type="submission" date="2016-08" db="EMBL/GenBank/DDBJ databases">
        <title>Draft genome sequence of allopolyploid Zygosaccharomyces rouxii.</title>
        <authorList>
            <person name="Watanabe J."/>
            <person name="Uehara K."/>
            <person name="Mogi Y."/>
            <person name="Tsukioka Y."/>
        </authorList>
    </citation>
    <scope>NUCLEOTIDE SEQUENCE [LARGE SCALE GENOMIC DNA]</scope>
    <source>
        <strain evidence="3 4">NBRC 110957</strain>
    </source>
</reference>
<name>A0A1Q3AB41_ZYGRO</name>
<dbReference type="EMBL" id="BDGX01000035">
    <property type="protein sequence ID" value="GAV52820.1"/>
    <property type="molecule type" value="Genomic_DNA"/>
</dbReference>
<keyword evidence="2" id="KW-1133">Transmembrane helix</keyword>
<gene>
    <name evidence="3" type="ORF">ZYGR_0AI01020</name>
</gene>
<feature type="compositionally biased region" description="Polar residues" evidence="1">
    <location>
        <begin position="40"/>
        <end position="54"/>
    </location>
</feature>
<evidence type="ECO:0000313" key="3">
    <source>
        <dbReference type="EMBL" id="GAV52820.1"/>
    </source>
</evidence>
<feature type="region of interest" description="Disordered" evidence="1">
    <location>
        <begin position="38"/>
        <end position="57"/>
    </location>
</feature>
<dbReference type="SUPFAM" id="SSF103473">
    <property type="entry name" value="MFS general substrate transporter"/>
    <property type="match status" value="1"/>
</dbReference>
<evidence type="ECO:0000256" key="1">
    <source>
        <dbReference type="SAM" id="MobiDB-lite"/>
    </source>
</evidence>
<comment type="caution">
    <text evidence="3">The sequence shown here is derived from an EMBL/GenBank/DDBJ whole genome shotgun (WGS) entry which is preliminary data.</text>
</comment>